<dbReference type="Gene3D" id="1.10.530.10">
    <property type="match status" value="1"/>
</dbReference>
<dbReference type="PANTHER" id="PTHR30163">
    <property type="entry name" value="MEMBRANE-BOUND LYTIC MUREIN TRANSGLYCOSYLASE B"/>
    <property type="match status" value="1"/>
</dbReference>
<dbReference type="EMBL" id="JBHSCN010000006">
    <property type="protein sequence ID" value="MFC4244863.1"/>
    <property type="molecule type" value="Genomic_DNA"/>
</dbReference>
<gene>
    <name evidence="3" type="ORF">ACFOYW_15925</name>
</gene>
<keyword evidence="3" id="KW-0808">Transferase</keyword>
<dbReference type="Proteomes" id="UP001595900">
    <property type="component" value="Unassembled WGS sequence"/>
</dbReference>
<evidence type="ECO:0000259" key="2">
    <source>
        <dbReference type="Pfam" id="PF13406"/>
    </source>
</evidence>
<dbReference type="InterPro" id="IPR031304">
    <property type="entry name" value="SLT_2"/>
</dbReference>
<protein>
    <submittedName>
        <fullName evidence="3">Lytic murein transglycosylase</fullName>
        <ecNumber evidence="3">2.4.-.-</ecNumber>
    </submittedName>
</protein>
<reference evidence="4" key="1">
    <citation type="journal article" date="2019" name="Int. J. Syst. Evol. Microbiol.">
        <title>The Global Catalogue of Microorganisms (GCM) 10K type strain sequencing project: providing services to taxonomists for standard genome sequencing and annotation.</title>
        <authorList>
            <consortium name="The Broad Institute Genomics Platform"/>
            <consortium name="The Broad Institute Genome Sequencing Center for Infectious Disease"/>
            <person name="Wu L."/>
            <person name="Ma J."/>
        </authorList>
    </citation>
    <scope>NUCLEOTIDE SEQUENCE [LARGE SCALE GENOMIC DNA]</scope>
    <source>
        <strain evidence="4">CGMCC 1.10363</strain>
    </source>
</reference>
<accession>A0ABV8QB17</accession>
<name>A0ABV8QB17_9MICO</name>
<comment type="caution">
    <text evidence="3">The sequence shown here is derived from an EMBL/GenBank/DDBJ whole genome shotgun (WGS) entry which is preliminary data.</text>
</comment>
<dbReference type="EC" id="2.4.-.-" evidence="3"/>
<evidence type="ECO:0000313" key="4">
    <source>
        <dbReference type="Proteomes" id="UP001595900"/>
    </source>
</evidence>
<dbReference type="SUPFAM" id="SSF53955">
    <property type="entry name" value="Lysozyme-like"/>
    <property type="match status" value="1"/>
</dbReference>
<sequence>MKFLFVVLGVAVLLVGGVGAWFSSLPRASTEATQVLPVVRQASVVTDASSTAPGAGATGSGSSDGAGVPGGSAASGGSAGSAGSGVTAGGTTAAPMDTGLVSPTWLTTTAARTGIPARALQAYAGAAIVSETRNAGCELGWNTLAGIGEVESGHGTAGGAHLGADGNEVGAVVGQVIAHGPAKGQQALGPMQMLPSTWARYAVDADGTGQASVDNIDDAALAAADYLCVAGGDLSTGTGWTAAVHAYNPDDAYVVAVRAAADRYAQLAG</sequence>
<feature type="domain" description="Transglycosylase SLT" evidence="2">
    <location>
        <begin position="187"/>
        <end position="245"/>
    </location>
</feature>
<proteinExistence type="predicted"/>
<dbReference type="InterPro" id="IPR043426">
    <property type="entry name" value="MltB-like"/>
</dbReference>
<dbReference type="PANTHER" id="PTHR30163:SF8">
    <property type="entry name" value="LYTIC MUREIN TRANSGLYCOSYLASE"/>
    <property type="match status" value="1"/>
</dbReference>
<dbReference type="Pfam" id="PF13406">
    <property type="entry name" value="SLT_2"/>
    <property type="match status" value="1"/>
</dbReference>
<dbReference type="RefSeq" id="WP_390231101.1">
    <property type="nucleotide sequence ID" value="NZ_JBHSCN010000006.1"/>
</dbReference>
<evidence type="ECO:0000313" key="3">
    <source>
        <dbReference type="EMBL" id="MFC4244863.1"/>
    </source>
</evidence>
<organism evidence="3 4">
    <name type="scientific">Gryllotalpicola reticulitermitis</name>
    <dbReference type="NCBI Taxonomy" id="1184153"/>
    <lineage>
        <taxon>Bacteria</taxon>
        <taxon>Bacillati</taxon>
        <taxon>Actinomycetota</taxon>
        <taxon>Actinomycetes</taxon>
        <taxon>Micrococcales</taxon>
        <taxon>Microbacteriaceae</taxon>
        <taxon>Gryllotalpicola</taxon>
    </lineage>
</organism>
<keyword evidence="3" id="KW-0328">Glycosyltransferase</keyword>
<dbReference type="InterPro" id="IPR023346">
    <property type="entry name" value="Lysozyme-like_dom_sf"/>
</dbReference>
<feature type="compositionally biased region" description="Gly residues" evidence="1">
    <location>
        <begin position="56"/>
        <end position="88"/>
    </location>
</feature>
<feature type="region of interest" description="Disordered" evidence="1">
    <location>
        <begin position="47"/>
        <end position="90"/>
    </location>
</feature>
<dbReference type="GO" id="GO:0016757">
    <property type="term" value="F:glycosyltransferase activity"/>
    <property type="evidence" value="ECO:0007669"/>
    <property type="project" value="UniProtKB-KW"/>
</dbReference>
<keyword evidence="4" id="KW-1185">Reference proteome</keyword>
<evidence type="ECO:0000256" key="1">
    <source>
        <dbReference type="SAM" id="MobiDB-lite"/>
    </source>
</evidence>